<comment type="subcellular location">
    <subcellularLocation>
        <location evidence="1">Membrane</location>
    </subcellularLocation>
</comment>
<evidence type="ECO:0000256" key="2">
    <source>
        <dbReference type="ARBA" id="ARBA00006843"/>
    </source>
</evidence>
<dbReference type="GO" id="GO:0016020">
    <property type="term" value="C:membrane"/>
    <property type="evidence" value="ECO:0007669"/>
    <property type="project" value="UniProtKB-SubCell"/>
</dbReference>
<dbReference type="PANTHER" id="PTHR14948">
    <property type="entry name" value="NG5"/>
    <property type="match status" value="1"/>
</dbReference>
<organism evidence="7 8">
    <name type="scientific">Triplophysa tibetana</name>
    <dbReference type="NCBI Taxonomy" id="1572043"/>
    <lineage>
        <taxon>Eukaryota</taxon>
        <taxon>Metazoa</taxon>
        <taxon>Chordata</taxon>
        <taxon>Craniata</taxon>
        <taxon>Vertebrata</taxon>
        <taxon>Euteleostomi</taxon>
        <taxon>Actinopterygii</taxon>
        <taxon>Neopterygii</taxon>
        <taxon>Teleostei</taxon>
        <taxon>Ostariophysi</taxon>
        <taxon>Cypriniformes</taxon>
        <taxon>Nemacheilidae</taxon>
        <taxon>Triplophysa</taxon>
    </lineage>
</organism>
<sequence>MDFSKSLNKLSADSRSDMDQALLPLDQERFEYPGAGYPPSGIYPSPPVYLDQQYGAPAGPCLNGPYPGFQVVTVQPAIVTSTPALLNPLPDYMCYSVFTMLCCCLPLGVAALVYSITTRDANAFGHRPIAEKNSRMARTLNHVNLCIGVSFILLIIISCVVMAILATS</sequence>
<gene>
    <name evidence="7" type="ORF">E1301_Tti011171</name>
</gene>
<dbReference type="Proteomes" id="UP000324632">
    <property type="component" value="Chromosome 24"/>
</dbReference>
<evidence type="ECO:0008006" key="9">
    <source>
        <dbReference type="Google" id="ProtNLM"/>
    </source>
</evidence>
<name>A0A5A9N0B1_9TELE</name>
<evidence type="ECO:0000256" key="1">
    <source>
        <dbReference type="ARBA" id="ARBA00004370"/>
    </source>
</evidence>
<feature type="transmembrane region" description="Helical" evidence="6">
    <location>
        <begin position="142"/>
        <end position="166"/>
    </location>
</feature>
<dbReference type="InterPro" id="IPR007593">
    <property type="entry name" value="CD225/Dispanin_fam"/>
</dbReference>
<evidence type="ECO:0000313" key="8">
    <source>
        <dbReference type="Proteomes" id="UP000324632"/>
    </source>
</evidence>
<evidence type="ECO:0000313" key="7">
    <source>
        <dbReference type="EMBL" id="KAA0702743.1"/>
    </source>
</evidence>
<feature type="transmembrane region" description="Helical" evidence="6">
    <location>
        <begin position="95"/>
        <end position="117"/>
    </location>
</feature>
<dbReference type="InterPro" id="IPR051423">
    <property type="entry name" value="CD225/Dispanin"/>
</dbReference>
<dbReference type="PANTHER" id="PTHR14948:SF46">
    <property type="entry name" value="DISPANIN SUBFAMILY A MEMBER 2B-LIKE-RELATED"/>
    <property type="match status" value="1"/>
</dbReference>
<evidence type="ECO:0000256" key="5">
    <source>
        <dbReference type="ARBA" id="ARBA00023136"/>
    </source>
</evidence>
<keyword evidence="5 6" id="KW-0472">Membrane</keyword>
<evidence type="ECO:0000256" key="4">
    <source>
        <dbReference type="ARBA" id="ARBA00022989"/>
    </source>
</evidence>
<comment type="caution">
    <text evidence="7">The sequence shown here is derived from an EMBL/GenBank/DDBJ whole genome shotgun (WGS) entry which is preliminary data.</text>
</comment>
<keyword evidence="8" id="KW-1185">Reference proteome</keyword>
<evidence type="ECO:0000256" key="6">
    <source>
        <dbReference type="SAM" id="Phobius"/>
    </source>
</evidence>
<reference evidence="7 8" key="1">
    <citation type="journal article" date="2019" name="Mol. Ecol. Resour.">
        <title>Chromosome-level genome assembly of Triplophysa tibetana, a fish adapted to the harsh high-altitude environment of the Tibetan Plateau.</title>
        <authorList>
            <person name="Yang X."/>
            <person name="Liu H."/>
            <person name="Ma Z."/>
            <person name="Zou Y."/>
            <person name="Zou M."/>
            <person name="Mao Y."/>
            <person name="Li X."/>
            <person name="Wang H."/>
            <person name="Chen T."/>
            <person name="Wang W."/>
            <person name="Yang R."/>
        </authorList>
    </citation>
    <scope>NUCLEOTIDE SEQUENCE [LARGE SCALE GENOMIC DNA]</scope>
    <source>
        <strain evidence="7">TTIB1903HZAU</strain>
        <tissue evidence="7">Muscle</tissue>
    </source>
</reference>
<dbReference type="EMBL" id="SOYY01000024">
    <property type="protein sequence ID" value="KAA0702743.1"/>
    <property type="molecule type" value="Genomic_DNA"/>
</dbReference>
<accession>A0A5A9N0B1</accession>
<dbReference type="Pfam" id="PF04505">
    <property type="entry name" value="CD225"/>
    <property type="match status" value="1"/>
</dbReference>
<protein>
    <recommendedName>
        <fullName evidence="9">Synapse differentiation-inducing gene protein 1-like</fullName>
    </recommendedName>
</protein>
<comment type="similarity">
    <text evidence="2">Belongs to the CD225/Dispanin family.</text>
</comment>
<proteinExistence type="inferred from homology"/>
<dbReference type="AlphaFoldDB" id="A0A5A9N0B1"/>
<keyword evidence="4 6" id="KW-1133">Transmembrane helix</keyword>
<evidence type="ECO:0000256" key="3">
    <source>
        <dbReference type="ARBA" id="ARBA00022692"/>
    </source>
</evidence>
<keyword evidence="3 6" id="KW-0812">Transmembrane</keyword>